<dbReference type="Pfam" id="PF04134">
    <property type="entry name" value="DCC1-like"/>
    <property type="match status" value="1"/>
</dbReference>
<organism evidence="1 2">
    <name type="scientific">Spongiivirga citrea</name>
    <dbReference type="NCBI Taxonomy" id="1481457"/>
    <lineage>
        <taxon>Bacteria</taxon>
        <taxon>Pseudomonadati</taxon>
        <taxon>Bacteroidota</taxon>
        <taxon>Flavobacteriia</taxon>
        <taxon>Flavobacteriales</taxon>
        <taxon>Flavobacteriaceae</taxon>
        <taxon>Spongiivirga</taxon>
    </lineage>
</organism>
<dbReference type="InterPro" id="IPR052927">
    <property type="entry name" value="DCC_oxidoreductase"/>
</dbReference>
<dbReference type="RefSeq" id="WP_164028919.1">
    <property type="nucleotide sequence ID" value="NZ_JAABOQ010000001.1"/>
</dbReference>
<dbReference type="AlphaFoldDB" id="A0A6M0CE06"/>
<dbReference type="InterPro" id="IPR007263">
    <property type="entry name" value="DCC1-like"/>
</dbReference>
<accession>A0A6M0CE06</accession>
<reference evidence="1 2" key="1">
    <citation type="submission" date="2020-01" db="EMBL/GenBank/DDBJ databases">
        <title>Spongiivirga citrea KCTC 32990T.</title>
        <authorList>
            <person name="Wang G."/>
        </authorList>
    </citation>
    <scope>NUCLEOTIDE SEQUENCE [LARGE SCALE GENOMIC DNA]</scope>
    <source>
        <strain evidence="1 2">KCTC 32990</strain>
    </source>
</reference>
<evidence type="ECO:0000313" key="1">
    <source>
        <dbReference type="EMBL" id="NER15642.1"/>
    </source>
</evidence>
<dbReference type="GO" id="GO:0015035">
    <property type="term" value="F:protein-disulfide reductase activity"/>
    <property type="evidence" value="ECO:0007669"/>
    <property type="project" value="InterPro"/>
</dbReference>
<proteinExistence type="predicted"/>
<dbReference type="PANTHER" id="PTHR33639">
    <property type="entry name" value="THIOL-DISULFIDE OXIDOREDUCTASE DCC"/>
    <property type="match status" value="1"/>
</dbReference>
<name>A0A6M0CE06_9FLAO</name>
<evidence type="ECO:0000313" key="2">
    <source>
        <dbReference type="Proteomes" id="UP000474296"/>
    </source>
</evidence>
<protein>
    <submittedName>
        <fullName evidence="1">DUF393 domain-containing protein</fullName>
    </submittedName>
</protein>
<keyword evidence="2" id="KW-1185">Reference proteome</keyword>
<sequence>MNIFPKGKKVILFDGVCNLCNNAVQTVIEHDKNDVFRYASLQSDFGMQLAKEIGVDTSKIDSIILVDETYDYWTKSCAAIRIAKDMKGAYTLLSVFLILPKFLRDPFYDFIARNRYKWWGKQESCWLPTPELQAKFLG</sequence>
<dbReference type="EMBL" id="JAABOQ010000001">
    <property type="protein sequence ID" value="NER15642.1"/>
    <property type="molecule type" value="Genomic_DNA"/>
</dbReference>
<dbReference type="Proteomes" id="UP000474296">
    <property type="component" value="Unassembled WGS sequence"/>
</dbReference>
<dbReference type="PANTHER" id="PTHR33639:SF2">
    <property type="entry name" value="DUF393 DOMAIN-CONTAINING PROTEIN"/>
    <property type="match status" value="1"/>
</dbReference>
<gene>
    <name evidence="1" type="ORF">GWK10_00370</name>
</gene>
<comment type="caution">
    <text evidence="1">The sequence shown here is derived from an EMBL/GenBank/DDBJ whole genome shotgun (WGS) entry which is preliminary data.</text>
</comment>